<organism evidence="3 4">
    <name type="scientific">Paenibacillus yanchengensis</name>
    <dbReference type="NCBI Taxonomy" id="2035833"/>
    <lineage>
        <taxon>Bacteria</taxon>
        <taxon>Bacillati</taxon>
        <taxon>Bacillota</taxon>
        <taxon>Bacilli</taxon>
        <taxon>Bacillales</taxon>
        <taxon>Paenibacillaceae</taxon>
        <taxon>Paenibacillus</taxon>
    </lineage>
</organism>
<dbReference type="Proteomes" id="UP001597362">
    <property type="component" value="Unassembled WGS sequence"/>
</dbReference>
<dbReference type="InterPro" id="IPR006221">
    <property type="entry name" value="TrpG/PapA_dom"/>
</dbReference>
<gene>
    <name evidence="3" type="primary">pabA</name>
    <name evidence="3" type="ORF">ACFSJH_06840</name>
</gene>
<accession>A0ABW4YJ33</accession>
<keyword evidence="1" id="KW-0315">Glutamine amidotransferase</keyword>
<dbReference type="InterPro" id="IPR050472">
    <property type="entry name" value="Anth_synth/Amidotransfase"/>
</dbReference>
<dbReference type="RefSeq" id="WP_377770612.1">
    <property type="nucleotide sequence ID" value="NZ_JBHUHO010000019.1"/>
</dbReference>
<dbReference type="CDD" id="cd01743">
    <property type="entry name" value="GATase1_Anthranilate_Synthase"/>
    <property type="match status" value="1"/>
</dbReference>
<dbReference type="InterPro" id="IPR017926">
    <property type="entry name" value="GATASE"/>
</dbReference>
<dbReference type="SUPFAM" id="SSF52317">
    <property type="entry name" value="Class I glutamine amidotransferase-like"/>
    <property type="match status" value="1"/>
</dbReference>
<dbReference type="EMBL" id="JBHUHO010000019">
    <property type="protein sequence ID" value="MFD2115444.1"/>
    <property type="molecule type" value="Genomic_DNA"/>
</dbReference>
<dbReference type="PRINTS" id="PR00099">
    <property type="entry name" value="CPSGATASE"/>
</dbReference>
<evidence type="ECO:0000256" key="1">
    <source>
        <dbReference type="ARBA" id="ARBA00022962"/>
    </source>
</evidence>
<dbReference type="PROSITE" id="PS51273">
    <property type="entry name" value="GATASE_TYPE_1"/>
    <property type="match status" value="1"/>
</dbReference>
<dbReference type="NCBIfam" id="NF005799">
    <property type="entry name" value="PRK07649.1"/>
    <property type="match status" value="1"/>
</dbReference>
<dbReference type="PRINTS" id="PR00096">
    <property type="entry name" value="GATASE"/>
</dbReference>
<dbReference type="NCBIfam" id="TIGR00566">
    <property type="entry name" value="trpG_papA"/>
    <property type="match status" value="1"/>
</dbReference>
<evidence type="ECO:0000259" key="2">
    <source>
        <dbReference type="Pfam" id="PF00117"/>
    </source>
</evidence>
<dbReference type="Gene3D" id="3.40.50.880">
    <property type="match status" value="1"/>
</dbReference>
<comment type="caution">
    <text evidence="3">The sequence shown here is derived from an EMBL/GenBank/DDBJ whole genome shotgun (WGS) entry which is preliminary data.</text>
</comment>
<evidence type="ECO:0000313" key="3">
    <source>
        <dbReference type="EMBL" id="MFD2115444.1"/>
    </source>
</evidence>
<keyword evidence="4" id="KW-1185">Reference proteome</keyword>
<dbReference type="PRINTS" id="PR00097">
    <property type="entry name" value="ANTSNTHASEII"/>
</dbReference>
<reference evidence="4" key="1">
    <citation type="journal article" date="2019" name="Int. J. Syst. Evol. Microbiol.">
        <title>The Global Catalogue of Microorganisms (GCM) 10K type strain sequencing project: providing services to taxonomists for standard genome sequencing and annotation.</title>
        <authorList>
            <consortium name="The Broad Institute Genomics Platform"/>
            <consortium name="The Broad Institute Genome Sequencing Center for Infectious Disease"/>
            <person name="Wu L."/>
            <person name="Ma J."/>
        </authorList>
    </citation>
    <scope>NUCLEOTIDE SEQUENCE [LARGE SCALE GENOMIC DNA]</scope>
    <source>
        <strain evidence="4">GH52</strain>
    </source>
</reference>
<dbReference type="Pfam" id="PF00117">
    <property type="entry name" value="GATase"/>
    <property type="match status" value="1"/>
</dbReference>
<dbReference type="PANTHER" id="PTHR43418:SF4">
    <property type="entry name" value="MULTIFUNCTIONAL TRYPTOPHAN BIOSYNTHESIS PROTEIN"/>
    <property type="match status" value="1"/>
</dbReference>
<evidence type="ECO:0000313" key="4">
    <source>
        <dbReference type="Proteomes" id="UP001597362"/>
    </source>
</evidence>
<protein>
    <submittedName>
        <fullName evidence="3">Aminodeoxychorismate/anthranilate synthase component II</fullName>
    </submittedName>
</protein>
<proteinExistence type="predicted"/>
<dbReference type="InterPro" id="IPR029062">
    <property type="entry name" value="Class_I_gatase-like"/>
</dbReference>
<name>A0ABW4YJ33_9BACL</name>
<sequence>MILVIDNYDSFTYNLVQYLGELGQQLVVKRNDQITLQQIEELAPDHILISPGPCTPNEAGISLDIITTFQGRIPIMGVCLGHQAIGQAFGANVVRADRLMHGKTSEIHHDGQALFANLPQPIVATRYHSLIVERASMPDCLEITAETDIGEIMGVRHKQYVIEGVQFHPESIISEHGHAILRNFLQQTGAVR</sequence>
<dbReference type="PANTHER" id="PTHR43418">
    <property type="entry name" value="MULTIFUNCTIONAL TRYPTOPHAN BIOSYNTHESIS PROTEIN-RELATED"/>
    <property type="match status" value="1"/>
</dbReference>
<feature type="domain" description="Glutamine amidotransferase" evidence="2">
    <location>
        <begin position="3"/>
        <end position="186"/>
    </location>
</feature>